<evidence type="ECO:0008006" key="4">
    <source>
        <dbReference type="Google" id="ProtNLM"/>
    </source>
</evidence>
<reference evidence="2" key="1">
    <citation type="journal article" date="2021" name="Front. Microbiol.">
        <title>Comprehensive Comparative Genomics and Phenotyping of Methylobacterium Species.</title>
        <authorList>
            <person name="Alessa O."/>
            <person name="Ogura Y."/>
            <person name="Fujitani Y."/>
            <person name="Takami H."/>
            <person name="Hayashi T."/>
            <person name="Sahin N."/>
            <person name="Tani A."/>
        </authorList>
    </citation>
    <scope>NUCLEOTIDE SEQUENCE</scope>
    <source>
        <strain evidence="2">DSM 23674</strain>
    </source>
</reference>
<evidence type="ECO:0000256" key="1">
    <source>
        <dbReference type="SAM" id="MobiDB-lite"/>
    </source>
</evidence>
<evidence type="ECO:0000313" key="3">
    <source>
        <dbReference type="Proteomes" id="UP001055101"/>
    </source>
</evidence>
<evidence type="ECO:0000313" key="2">
    <source>
        <dbReference type="EMBL" id="GJE54560.1"/>
    </source>
</evidence>
<name>A0ABQ4TLI4_9HYPH</name>
<sequence length="241" mass="27158">MSQRHFAEVTVRDEGQVAQRYRLTCGSCGCGEALGRMNFGSGIAQEQVPKKFEDKGWRVGKRHDGRDDLCPACLNREQEARRNKIHAVTTKEADVNKASTASGRIGEAKTERGSWPDALKSSTHTADAPREMTREHRRLIFLKLEEVYLDERLGYSAGWTDERVAADLGIPRAWVSTIRDENFGPNFSEELKLAIEAAKALTLDKEDFRKEIEALSAKGSEILKRVDQVDRIVKRIEASIR</sequence>
<keyword evidence="3" id="KW-1185">Reference proteome</keyword>
<accession>A0ABQ4TLI4</accession>
<feature type="region of interest" description="Disordered" evidence="1">
    <location>
        <begin position="91"/>
        <end position="130"/>
    </location>
</feature>
<organism evidence="2 3">
    <name type="scientific">Methylobacterium thuringiense</name>
    <dbReference type="NCBI Taxonomy" id="1003091"/>
    <lineage>
        <taxon>Bacteria</taxon>
        <taxon>Pseudomonadati</taxon>
        <taxon>Pseudomonadota</taxon>
        <taxon>Alphaproteobacteria</taxon>
        <taxon>Hyphomicrobiales</taxon>
        <taxon>Methylobacteriaceae</taxon>
        <taxon>Methylobacterium</taxon>
    </lineage>
</organism>
<dbReference type="RefSeq" id="WP_238230933.1">
    <property type="nucleotide sequence ID" value="NZ_BPRA01000004.1"/>
</dbReference>
<dbReference type="Proteomes" id="UP001055101">
    <property type="component" value="Unassembled WGS sequence"/>
</dbReference>
<gene>
    <name evidence="2" type="ORF">EKPJFOCH_1038</name>
</gene>
<comment type="caution">
    <text evidence="2">The sequence shown here is derived from an EMBL/GenBank/DDBJ whole genome shotgun (WGS) entry which is preliminary data.</text>
</comment>
<reference evidence="2" key="2">
    <citation type="submission" date="2021-08" db="EMBL/GenBank/DDBJ databases">
        <authorList>
            <person name="Tani A."/>
            <person name="Ola A."/>
            <person name="Ogura Y."/>
            <person name="Katsura K."/>
            <person name="Hayashi T."/>
        </authorList>
    </citation>
    <scope>NUCLEOTIDE SEQUENCE</scope>
    <source>
        <strain evidence="2">DSM 23674</strain>
    </source>
</reference>
<protein>
    <recommendedName>
        <fullName evidence="4">HTH cro/C1-type domain-containing protein</fullName>
    </recommendedName>
</protein>
<proteinExistence type="predicted"/>
<dbReference type="EMBL" id="BPRA01000004">
    <property type="protein sequence ID" value="GJE54560.1"/>
    <property type="molecule type" value="Genomic_DNA"/>
</dbReference>